<evidence type="ECO:0000313" key="5">
    <source>
        <dbReference type="EMBL" id="CAF4866371.1"/>
    </source>
</evidence>
<dbReference type="InterPro" id="IPR000073">
    <property type="entry name" value="AB_hydrolase_1"/>
</dbReference>
<evidence type="ECO:0000259" key="1">
    <source>
        <dbReference type="Pfam" id="PF12146"/>
    </source>
</evidence>
<dbReference type="InterPro" id="IPR029058">
    <property type="entry name" value="AB_hydrolase_fold"/>
</dbReference>
<dbReference type="Proteomes" id="UP000663848">
    <property type="component" value="Unassembled WGS sequence"/>
</dbReference>
<dbReference type="InterPro" id="IPR051044">
    <property type="entry name" value="MAG_DAG_Lipase"/>
</dbReference>
<accession>A0A818IYC9</accession>
<feature type="domain" description="Serine aminopeptidase S33" evidence="1">
    <location>
        <begin position="26"/>
        <end position="267"/>
    </location>
</feature>
<protein>
    <recommendedName>
        <fullName evidence="1">Serine aminopeptidase S33 domain-containing protein</fullName>
    </recommendedName>
</protein>
<dbReference type="EMBL" id="CAJOBR010004919">
    <property type="protein sequence ID" value="CAF4800409.1"/>
    <property type="molecule type" value="Genomic_DNA"/>
</dbReference>
<dbReference type="Gene3D" id="3.40.50.1820">
    <property type="entry name" value="alpha/beta hydrolase"/>
    <property type="match status" value="1"/>
</dbReference>
<dbReference type="SUPFAM" id="SSF53474">
    <property type="entry name" value="alpha/beta-Hydrolases"/>
    <property type="match status" value="1"/>
</dbReference>
<evidence type="ECO:0000313" key="3">
    <source>
        <dbReference type="EMBL" id="CAF3532570.1"/>
    </source>
</evidence>
<organism evidence="3 6">
    <name type="scientific">Rotaria socialis</name>
    <dbReference type="NCBI Taxonomy" id="392032"/>
    <lineage>
        <taxon>Eukaryota</taxon>
        <taxon>Metazoa</taxon>
        <taxon>Spiralia</taxon>
        <taxon>Gnathifera</taxon>
        <taxon>Rotifera</taxon>
        <taxon>Eurotatoria</taxon>
        <taxon>Bdelloidea</taxon>
        <taxon>Philodinida</taxon>
        <taxon>Philodinidae</taxon>
        <taxon>Rotaria</taxon>
    </lineage>
</organism>
<gene>
    <name evidence="2" type="ORF">GRG538_LOCUS8678</name>
    <name evidence="3" type="ORF">KIK155_LOCUS17537</name>
    <name evidence="4" type="ORF">QYT958_LOCUS23837</name>
    <name evidence="5" type="ORF">TOA249_LOCUS28126</name>
</gene>
<dbReference type="Proteomes" id="UP000663872">
    <property type="component" value="Unassembled WGS sequence"/>
</dbReference>
<proteinExistence type="predicted"/>
<dbReference type="PRINTS" id="PR00111">
    <property type="entry name" value="ABHYDROLASE"/>
</dbReference>
<dbReference type="InterPro" id="IPR022742">
    <property type="entry name" value="Hydrolase_4"/>
</dbReference>
<dbReference type="EMBL" id="CAJNYT010000968">
    <property type="protein sequence ID" value="CAF3386296.1"/>
    <property type="molecule type" value="Genomic_DNA"/>
</dbReference>
<name>A0A818IYC9_9BILA</name>
<dbReference type="Proteomes" id="UP000663838">
    <property type="component" value="Unassembled WGS sequence"/>
</dbReference>
<dbReference type="Proteomes" id="UP000663865">
    <property type="component" value="Unassembled WGS sequence"/>
</dbReference>
<comment type="caution">
    <text evidence="3">The sequence shown here is derived from an EMBL/GenBank/DDBJ whole genome shotgun (WGS) entry which is preliminary data.</text>
</comment>
<evidence type="ECO:0000313" key="2">
    <source>
        <dbReference type="EMBL" id="CAF3386296.1"/>
    </source>
</evidence>
<dbReference type="AlphaFoldDB" id="A0A818IYC9"/>
<sequence>MNTFSLLSHDDLSLAGYHWPTKNTKSPYALLILIHGFAEHSLRYEHLVECFTKHNVAIVAMDLRGHGQSGGQHVFIPSIEAIFQDIDLLIKKAKTIYPLCRTILYGHSMGGSLVLAYTLDRFSTKAHLCPYQALIVASPWIRLARPFQPPRPVFSVIRTACRLHPSMNVPLRFDPSKITRDQDIINSYGLDESVRRSGTLSLARHAGGMAAKLDRIHAVFYIPVLIQHGEADSITCHRASLRFSQRGQNIDYMGWPNCYHELHSEPEREDIFNFTLRWIGEKLFS</sequence>
<evidence type="ECO:0000313" key="4">
    <source>
        <dbReference type="EMBL" id="CAF4800409.1"/>
    </source>
</evidence>
<dbReference type="EMBL" id="CAJNYV010003069">
    <property type="protein sequence ID" value="CAF3532570.1"/>
    <property type="molecule type" value="Genomic_DNA"/>
</dbReference>
<reference evidence="3" key="1">
    <citation type="submission" date="2021-02" db="EMBL/GenBank/DDBJ databases">
        <authorList>
            <person name="Nowell W R."/>
        </authorList>
    </citation>
    <scope>NUCLEOTIDE SEQUENCE</scope>
</reference>
<evidence type="ECO:0000313" key="6">
    <source>
        <dbReference type="Proteomes" id="UP000663865"/>
    </source>
</evidence>
<dbReference type="PANTHER" id="PTHR11614">
    <property type="entry name" value="PHOSPHOLIPASE-RELATED"/>
    <property type="match status" value="1"/>
</dbReference>
<dbReference type="EMBL" id="CAJOBS010003800">
    <property type="protein sequence ID" value="CAF4866371.1"/>
    <property type="molecule type" value="Genomic_DNA"/>
</dbReference>
<dbReference type="Pfam" id="PF12146">
    <property type="entry name" value="Hydrolase_4"/>
    <property type="match status" value="1"/>
</dbReference>